<keyword evidence="1 7" id="KW-0963">Cytoplasm</keyword>
<evidence type="ECO:0000256" key="7">
    <source>
        <dbReference type="HAMAP-Rule" id="MF_00203"/>
    </source>
</evidence>
<feature type="domain" description="UvrC family homology region profile" evidence="11">
    <location>
        <begin position="427"/>
        <end position="697"/>
    </location>
</feature>
<dbReference type="PROSITE" id="PS50151">
    <property type="entry name" value="UVR"/>
    <property type="match status" value="1"/>
</dbReference>
<keyword evidence="13" id="KW-1185">Reference proteome</keyword>
<evidence type="ECO:0000256" key="8">
    <source>
        <dbReference type="SAM" id="MobiDB-lite"/>
    </source>
</evidence>
<dbReference type="FunFam" id="3.40.1440.10:FF:000001">
    <property type="entry name" value="UvrABC system protein C"/>
    <property type="match status" value="1"/>
</dbReference>
<dbReference type="NCBIfam" id="TIGR00194">
    <property type="entry name" value="uvrC"/>
    <property type="match status" value="1"/>
</dbReference>
<dbReference type="InterPro" id="IPR038476">
    <property type="entry name" value="UvrC_RNase_H_dom_sf"/>
</dbReference>
<reference evidence="13" key="1">
    <citation type="submission" date="2016-09" db="EMBL/GenBank/DDBJ databases">
        <authorList>
            <person name="Varghese N."/>
            <person name="Submissions S."/>
        </authorList>
    </citation>
    <scope>NUCLEOTIDE SEQUENCE [LARGE SCALE GENOMIC DNA]</scope>
    <source>
        <strain evidence="13">JS23</strain>
    </source>
</reference>
<evidence type="ECO:0000256" key="5">
    <source>
        <dbReference type="ARBA" id="ARBA00023204"/>
    </source>
</evidence>
<evidence type="ECO:0000256" key="1">
    <source>
        <dbReference type="ARBA" id="ARBA00022490"/>
    </source>
</evidence>
<dbReference type="GO" id="GO:0003677">
    <property type="term" value="F:DNA binding"/>
    <property type="evidence" value="ECO:0007669"/>
    <property type="project" value="UniProtKB-UniRule"/>
</dbReference>
<dbReference type="PANTHER" id="PTHR30562">
    <property type="entry name" value="UVRC/OXIDOREDUCTASE"/>
    <property type="match status" value="1"/>
</dbReference>
<dbReference type="Pfam" id="PF14520">
    <property type="entry name" value="HHH_5"/>
    <property type="match status" value="1"/>
</dbReference>
<dbReference type="Pfam" id="PF02151">
    <property type="entry name" value="UVR"/>
    <property type="match status" value="1"/>
</dbReference>
<evidence type="ECO:0000256" key="2">
    <source>
        <dbReference type="ARBA" id="ARBA00022763"/>
    </source>
</evidence>
<sequence>MSESPVPSPAGASTDAAARPAPADRAALKRQIRQLPNLPGVYRYFDEAGNVLYVGKARDLKRRVSSYFTKTQASPRIAMMVSRIARLETTVTRSEAEALLLENNLIKALTPRYNILFRDDKSYPYLKLTGHRFPRMVYYRGAIDRGSQYFGPFPSAWAVRESIHILQRVFRLRTCEDSVFNNRTRPCLLHPIGRCTAPCVAAISQEDYAADVHNAARFLRGQQGELMSELETKMQAFAGELKFEQAAQVRNQMSALASVLRQQSVETGSDSDADILAVVAHGGRVCVNLAMVRGGRHLGDKAYFPSHVERSVAGAPDMETVGTAAADASVADLTLADHALADPALTDPALADAATHDTLAALADPDELAAAVDEREAEADASDEGRVAVTDHATVNTADDGAEGAGEDGTTADASVHDEAATRSLEADVLEAFIGQHYAGQSVPPVLVVNQKLPNRELIDLLAEQAGHRIALIRQPQGQRRAWLTMAEQNARLSLARLLAESGSQQSRTRALADTLSIDASALEGGNLDTLRIECFDISHTMGEATQASCVVYHHHAMQSSEYRRFNINDVIAGDDYAAMRQVLTRRYERHATTGETADEASGEMASQAADHAADETAGEAAVRLAEDGAAEAAVAASGDTEAGAHAGPLAGDGGDDGVDAAAAVPARRAVKAPAILPHIVLVDGGKGQVEVARQVFVELGLDIGMIVGVAKGEGRKVGLETLIFADGRAPLELGKNSAALMLVAQIRDEAHRFAITGMRAKRAKARQRSRLEELEGIGQKRRQRLLARFGGLRGVMAASVEELASVEGISWTLAEQIYQQLH</sequence>
<proteinExistence type="inferred from homology"/>
<dbReference type="InterPro" id="IPR004791">
    <property type="entry name" value="UvrC"/>
</dbReference>
<dbReference type="Gene3D" id="3.40.1440.10">
    <property type="entry name" value="GIY-YIG endonuclease"/>
    <property type="match status" value="1"/>
</dbReference>
<dbReference type="STRING" id="1770053.SAMN05216551_11498"/>
<name>A0A1H2PUV7_9BURK</name>
<dbReference type="SMART" id="SM00278">
    <property type="entry name" value="HhH1"/>
    <property type="match status" value="2"/>
</dbReference>
<dbReference type="InterPro" id="IPR047296">
    <property type="entry name" value="GIY-YIG_UvrC_Cho"/>
</dbReference>
<comment type="subcellular location">
    <subcellularLocation>
        <location evidence="7">Cytoplasm</location>
    </subcellularLocation>
</comment>
<dbReference type="Proteomes" id="UP000243719">
    <property type="component" value="Unassembled WGS sequence"/>
</dbReference>
<evidence type="ECO:0000313" key="12">
    <source>
        <dbReference type="EMBL" id="SDV51002.1"/>
    </source>
</evidence>
<dbReference type="GO" id="GO:0009432">
    <property type="term" value="P:SOS response"/>
    <property type="evidence" value="ECO:0007669"/>
    <property type="project" value="UniProtKB-UniRule"/>
</dbReference>
<dbReference type="Gene3D" id="3.30.420.340">
    <property type="entry name" value="UvrC, RNAse H endonuclease domain"/>
    <property type="match status" value="2"/>
</dbReference>
<keyword evidence="2 7" id="KW-0227">DNA damage</keyword>
<dbReference type="InterPro" id="IPR050066">
    <property type="entry name" value="UvrABC_protein_C"/>
</dbReference>
<feature type="compositionally biased region" description="Low complexity" evidence="8">
    <location>
        <begin position="9"/>
        <end position="22"/>
    </location>
</feature>
<dbReference type="InterPro" id="IPR001943">
    <property type="entry name" value="UVR_dom"/>
</dbReference>
<dbReference type="NCBIfam" id="NF001824">
    <property type="entry name" value="PRK00558.1-5"/>
    <property type="match status" value="1"/>
</dbReference>
<dbReference type="Pfam" id="PF08459">
    <property type="entry name" value="UvrC_RNaseH_dom"/>
    <property type="match status" value="1"/>
</dbReference>
<evidence type="ECO:0000259" key="11">
    <source>
        <dbReference type="PROSITE" id="PS50165"/>
    </source>
</evidence>
<dbReference type="PROSITE" id="PS50164">
    <property type="entry name" value="GIY_YIG"/>
    <property type="match status" value="1"/>
</dbReference>
<dbReference type="OrthoDB" id="9804933at2"/>
<dbReference type="Pfam" id="PF22920">
    <property type="entry name" value="UvrC_RNaseH"/>
    <property type="match status" value="2"/>
</dbReference>
<feature type="region of interest" description="Disordered" evidence="8">
    <location>
        <begin position="373"/>
        <end position="418"/>
    </location>
</feature>
<dbReference type="GO" id="GO:0005737">
    <property type="term" value="C:cytoplasm"/>
    <property type="evidence" value="ECO:0007669"/>
    <property type="project" value="UniProtKB-SubCell"/>
</dbReference>
<dbReference type="InterPro" id="IPR035901">
    <property type="entry name" value="GIY-YIG_endonuc_sf"/>
</dbReference>
<keyword evidence="6 7" id="KW-0742">SOS response</keyword>
<evidence type="ECO:0000259" key="10">
    <source>
        <dbReference type="PROSITE" id="PS50164"/>
    </source>
</evidence>
<dbReference type="EMBL" id="FNLO01000014">
    <property type="protein sequence ID" value="SDV51002.1"/>
    <property type="molecule type" value="Genomic_DNA"/>
</dbReference>
<evidence type="ECO:0000313" key="13">
    <source>
        <dbReference type="Proteomes" id="UP000243719"/>
    </source>
</evidence>
<protein>
    <recommendedName>
        <fullName evidence="7">UvrABC system protein C</fullName>
        <shortName evidence="7">Protein UvrC</shortName>
    </recommendedName>
    <alternativeName>
        <fullName evidence="7">Excinuclease ABC subunit C</fullName>
    </alternativeName>
</protein>
<evidence type="ECO:0000256" key="4">
    <source>
        <dbReference type="ARBA" id="ARBA00022881"/>
    </source>
</evidence>
<dbReference type="AlphaFoldDB" id="A0A1H2PUV7"/>
<dbReference type="GO" id="GO:0009380">
    <property type="term" value="C:excinuclease repair complex"/>
    <property type="evidence" value="ECO:0007669"/>
    <property type="project" value="InterPro"/>
</dbReference>
<feature type="domain" description="GIY-YIG" evidence="10">
    <location>
        <begin position="37"/>
        <end position="115"/>
    </location>
</feature>
<dbReference type="GO" id="GO:0009381">
    <property type="term" value="F:excinuclease ABC activity"/>
    <property type="evidence" value="ECO:0007669"/>
    <property type="project" value="UniProtKB-UniRule"/>
</dbReference>
<dbReference type="InterPro" id="IPR003583">
    <property type="entry name" value="Hlx-hairpin-Hlx_DNA-bd_motif"/>
</dbReference>
<feature type="region of interest" description="Disordered" evidence="8">
    <location>
        <begin position="1"/>
        <end position="22"/>
    </location>
</feature>
<keyword evidence="3 7" id="KW-0228">DNA excision</keyword>
<dbReference type="InterPro" id="IPR000305">
    <property type="entry name" value="GIY-YIG_endonuc"/>
</dbReference>
<dbReference type="Gene3D" id="1.10.150.20">
    <property type="entry name" value="5' to 3' exonuclease, C-terminal subdomain"/>
    <property type="match status" value="1"/>
</dbReference>
<comment type="similarity">
    <text evidence="7">Belongs to the UvrC family.</text>
</comment>
<dbReference type="PROSITE" id="PS50165">
    <property type="entry name" value="UVRC"/>
    <property type="match status" value="1"/>
</dbReference>
<keyword evidence="5 7" id="KW-0234">DNA repair</keyword>
<dbReference type="SUPFAM" id="SSF46600">
    <property type="entry name" value="C-terminal UvrC-binding domain of UvrB"/>
    <property type="match status" value="1"/>
</dbReference>
<evidence type="ECO:0000256" key="6">
    <source>
        <dbReference type="ARBA" id="ARBA00023236"/>
    </source>
</evidence>
<dbReference type="GO" id="GO:0006289">
    <property type="term" value="P:nucleotide-excision repair"/>
    <property type="evidence" value="ECO:0007669"/>
    <property type="project" value="UniProtKB-UniRule"/>
</dbReference>
<dbReference type="CDD" id="cd10434">
    <property type="entry name" value="GIY-YIG_UvrC_Cho"/>
    <property type="match status" value="1"/>
</dbReference>
<comment type="function">
    <text evidence="7">The UvrABC repair system catalyzes the recognition and processing of DNA lesions. UvrC both incises the 5' and 3' sides of the lesion. The N-terminal half is responsible for the 3' incision and the C-terminal half is responsible for the 5' incision.</text>
</comment>
<accession>A0A1H2PUV7</accession>
<dbReference type="PANTHER" id="PTHR30562:SF1">
    <property type="entry name" value="UVRABC SYSTEM PROTEIN C"/>
    <property type="match status" value="1"/>
</dbReference>
<dbReference type="Gene3D" id="4.10.860.10">
    <property type="entry name" value="UVR domain"/>
    <property type="match status" value="1"/>
</dbReference>
<dbReference type="SMART" id="SM00465">
    <property type="entry name" value="GIYc"/>
    <property type="match status" value="1"/>
</dbReference>
<feature type="region of interest" description="Disordered" evidence="8">
    <location>
        <begin position="591"/>
        <end position="621"/>
    </location>
</feature>
<dbReference type="SUPFAM" id="SSF47781">
    <property type="entry name" value="RuvA domain 2-like"/>
    <property type="match status" value="1"/>
</dbReference>
<dbReference type="InterPro" id="IPR010994">
    <property type="entry name" value="RuvA_2-like"/>
</dbReference>
<dbReference type="InterPro" id="IPR001162">
    <property type="entry name" value="UvrC_RNase_H_dom"/>
</dbReference>
<dbReference type="SUPFAM" id="SSF82771">
    <property type="entry name" value="GIY-YIG endonuclease"/>
    <property type="match status" value="1"/>
</dbReference>
<feature type="domain" description="UVR" evidence="9">
    <location>
        <begin position="224"/>
        <end position="259"/>
    </location>
</feature>
<comment type="subunit">
    <text evidence="7">Interacts with UvrB in an incision complex.</text>
</comment>
<dbReference type="InterPro" id="IPR036876">
    <property type="entry name" value="UVR_dom_sf"/>
</dbReference>
<dbReference type="HAMAP" id="MF_00203">
    <property type="entry name" value="UvrC"/>
    <property type="match status" value="1"/>
</dbReference>
<evidence type="ECO:0000256" key="3">
    <source>
        <dbReference type="ARBA" id="ARBA00022769"/>
    </source>
</evidence>
<dbReference type="Pfam" id="PF01541">
    <property type="entry name" value="GIY-YIG"/>
    <property type="match status" value="1"/>
</dbReference>
<gene>
    <name evidence="7" type="primary">uvrC</name>
    <name evidence="12" type="ORF">SAMN05216551_11498</name>
</gene>
<organism evidence="12 13">
    <name type="scientific">Chitinasiproducens palmae</name>
    <dbReference type="NCBI Taxonomy" id="1770053"/>
    <lineage>
        <taxon>Bacteria</taxon>
        <taxon>Pseudomonadati</taxon>
        <taxon>Pseudomonadota</taxon>
        <taxon>Betaproteobacteria</taxon>
        <taxon>Burkholderiales</taxon>
        <taxon>Burkholderiaceae</taxon>
        <taxon>Chitinasiproducens</taxon>
    </lineage>
</organism>
<dbReference type="RefSeq" id="WP_091912375.1">
    <property type="nucleotide sequence ID" value="NZ_FNLO01000014.1"/>
</dbReference>
<evidence type="ECO:0000259" key="9">
    <source>
        <dbReference type="PROSITE" id="PS50151"/>
    </source>
</evidence>
<keyword evidence="4 7" id="KW-0267">Excision nuclease</keyword>